<feature type="compositionally biased region" description="Polar residues" evidence="3">
    <location>
        <begin position="1"/>
        <end position="13"/>
    </location>
</feature>
<evidence type="ECO:0000256" key="3">
    <source>
        <dbReference type="SAM" id="MobiDB-lite"/>
    </source>
</evidence>
<sequence>MAYLSPSLSHSQYTTDSDISSTSSPSPSLESCSLDPAFSTSSSGTDDVFRAVVKCRKSWKTLKGGKVVWPLHLEAALLEGLSLYQPDNSRETLLLGRFPMRNRFISDHILKTTGEVRTAKQVGSRLQQLRDTCGGGRKLQRLLSPVMNSTTPISNRSHYSLRRSGSRSTAGSSSVPTSPTSQESVFTNSPDVLFIDLVPEVGPSSVGSHKYSPDFDITNSLDAISSCGPRRIKEIKPSLAFTSSTDVSTAHSAFRIYCANGTFDDQSFLTAVDSHAPASASVYTCDLVPRYWNMICDSPDPTQFTIEHHITREPSSSFDAPTTLFSATYKFRYVPARVDSSPASSFSTLSPNIGTFQPIDASDYRQFDTRFNHGHVSEMSATYGSRGWDCFQDELAVGQKGLTSMSNTPDCWEDFGGSSIGSGSSSSSPTTTNFPLQSHFFSL</sequence>
<keyword evidence="6" id="KW-1185">Reference proteome</keyword>
<comment type="caution">
    <text evidence="5">The sequence shown here is derived from an EMBL/GenBank/DDBJ whole genome shotgun (WGS) entry which is preliminary data.</text>
</comment>
<dbReference type="Gene3D" id="6.10.20.40">
    <property type="entry name" value="TEA/ATTS domain"/>
    <property type="match status" value="1"/>
</dbReference>
<dbReference type="EMBL" id="MU806264">
    <property type="protein sequence ID" value="KAJ3837188.1"/>
    <property type="molecule type" value="Genomic_DNA"/>
</dbReference>
<feature type="region of interest" description="Disordered" evidence="3">
    <location>
        <begin position="147"/>
        <end position="184"/>
    </location>
</feature>
<accession>A0AA38P6E1</accession>
<evidence type="ECO:0000259" key="4">
    <source>
        <dbReference type="PROSITE" id="PS51088"/>
    </source>
</evidence>
<dbReference type="PROSITE" id="PS51088">
    <property type="entry name" value="TEA_2"/>
    <property type="match status" value="1"/>
</dbReference>
<evidence type="ECO:0000313" key="6">
    <source>
        <dbReference type="Proteomes" id="UP001163846"/>
    </source>
</evidence>
<gene>
    <name evidence="5" type="ORF">F5878DRAFT_227617</name>
</gene>
<protein>
    <recommendedName>
        <fullName evidence="4">TEA domain-containing protein</fullName>
    </recommendedName>
</protein>
<feature type="compositionally biased region" description="Polar residues" evidence="3">
    <location>
        <begin position="147"/>
        <end position="158"/>
    </location>
</feature>
<dbReference type="GO" id="GO:0003700">
    <property type="term" value="F:DNA-binding transcription factor activity"/>
    <property type="evidence" value="ECO:0007669"/>
    <property type="project" value="InterPro"/>
</dbReference>
<dbReference type="SMART" id="SM00426">
    <property type="entry name" value="TEA"/>
    <property type="match status" value="1"/>
</dbReference>
<reference evidence="5" key="1">
    <citation type="submission" date="2022-08" db="EMBL/GenBank/DDBJ databases">
        <authorList>
            <consortium name="DOE Joint Genome Institute"/>
            <person name="Min B."/>
            <person name="Riley R."/>
            <person name="Sierra-Patev S."/>
            <person name="Naranjo-Ortiz M."/>
            <person name="Looney B."/>
            <person name="Konkel Z."/>
            <person name="Slot J.C."/>
            <person name="Sakamoto Y."/>
            <person name="Steenwyk J.L."/>
            <person name="Rokas A."/>
            <person name="Carro J."/>
            <person name="Camarero S."/>
            <person name="Ferreira P."/>
            <person name="Molpeceres G."/>
            <person name="Ruiz-Duenas F.J."/>
            <person name="Serrano A."/>
            <person name="Henrissat B."/>
            <person name="Drula E."/>
            <person name="Hughes K.W."/>
            <person name="Mata J.L."/>
            <person name="Ishikawa N.K."/>
            <person name="Vargas-Isla R."/>
            <person name="Ushijima S."/>
            <person name="Smith C.A."/>
            <person name="Ahrendt S."/>
            <person name="Andreopoulos W."/>
            <person name="He G."/>
            <person name="Labutti K."/>
            <person name="Lipzen A."/>
            <person name="Ng V."/>
            <person name="Sandor L."/>
            <person name="Barry K."/>
            <person name="Martinez A.T."/>
            <person name="Xiao Y."/>
            <person name="Gibbons J.G."/>
            <person name="Terashima K."/>
            <person name="Hibbett D.S."/>
            <person name="Grigoriev I.V."/>
        </authorList>
    </citation>
    <scope>NUCLEOTIDE SEQUENCE</scope>
    <source>
        <strain evidence="5">TFB9207</strain>
    </source>
</reference>
<evidence type="ECO:0000256" key="2">
    <source>
        <dbReference type="PROSITE-ProRule" id="PRU00505"/>
    </source>
</evidence>
<comment type="similarity">
    <text evidence="1">Belongs to the TEC1 family.</text>
</comment>
<feature type="domain" description="TEA" evidence="4">
    <location>
        <begin position="62"/>
        <end position="136"/>
    </location>
</feature>
<feature type="compositionally biased region" description="Low complexity" evidence="3">
    <location>
        <begin position="14"/>
        <end position="36"/>
    </location>
</feature>
<dbReference type="AlphaFoldDB" id="A0AA38P6E1"/>
<evidence type="ECO:0000256" key="1">
    <source>
        <dbReference type="ARBA" id="ARBA00008421"/>
    </source>
</evidence>
<dbReference type="Proteomes" id="UP001163846">
    <property type="component" value="Unassembled WGS sequence"/>
</dbReference>
<feature type="DNA-binding region" description="TEA" evidence="2">
    <location>
        <begin position="62"/>
        <end position="136"/>
    </location>
</feature>
<evidence type="ECO:0000313" key="5">
    <source>
        <dbReference type="EMBL" id="KAJ3837188.1"/>
    </source>
</evidence>
<feature type="compositionally biased region" description="Low complexity" evidence="3">
    <location>
        <begin position="166"/>
        <end position="181"/>
    </location>
</feature>
<dbReference type="InterPro" id="IPR000818">
    <property type="entry name" value="TEA/ATTS_dom"/>
</dbReference>
<dbReference type="Pfam" id="PF01285">
    <property type="entry name" value="TEA"/>
    <property type="match status" value="1"/>
</dbReference>
<feature type="region of interest" description="Disordered" evidence="3">
    <location>
        <begin position="1"/>
        <end position="44"/>
    </location>
</feature>
<proteinExistence type="inferred from homology"/>
<dbReference type="InterPro" id="IPR038096">
    <property type="entry name" value="TEA/ATTS_sf"/>
</dbReference>
<organism evidence="5 6">
    <name type="scientific">Lentinula raphanica</name>
    <dbReference type="NCBI Taxonomy" id="153919"/>
    <lineage>
        <taxon>Eukaryota</taxon>
        <taxon>Fungi</taxon>
        <taxon>Dikarya</taxon>
        <taxon>Basidiomycota</taxon>
        <taxon>Agaricomycotina</taxon>
        <taxon>Agaricomycetes</taxon>
        <taxon>Agaricomycetidae</taxon>
        <taxon>Agaricales</taxon>
        <taxon>Marasmiineae</taxon>
        <taxon>Omphalotaceae</taxon>
        <taxon>Lentinula</taxon>
    </lineage>
</organism>
<name>A0AA38P6E1_9AGAR</name>